<feature type="domain" description="Metallo-beta-lactamase" evidence="1">
    <location>
        <begin position="117"/>
        <end position="311"/>
    </location>
</feature>
<dbReference type="KEGG" id="elut:CKA38_01965"/>
<dbReference type="GO" id="GO:0005737">
    <property type="term" value="C:cytoplasm"/>
    <property type="evidence" value="ECO:0007669"/>
    <property type="project" value="TreeGrafter"/>
</dbReference>
<sequence length="372" mass="41828">MLIIGLSLVGAMALFVFAYMQHPKFGRLPSGARLERIQKSPHFKNGKFRNVEPKPRTPENVSTLEVFGKFLFGDKSKRTPSAPVPSVKRDLHNLDAGRDVLVWFGHSSYFIQAGGKRILVDPVFSGAASPVSFTTKAFNGSDAYEIGDLPVIDYLFITHDHWDHLDYETVLKLRPKVGKVVCALGVGEHLEYWGFKPEQIIEMHWGDETSPEAGVKVHCLTTHHFSGRGLSHERSMWAAFFVETPALRFYIGGDSGYGAHYAEAGKRFGPMDLAILENGQYDPNWASIHMMPEETLQAAADLKTRRLLPVHNSKFSISNHDWDDPHRRVTQGERAPNLRLLTPVIGEIVDLRDDAQTFTHWWETVGKKPSAN</sequence>
<dbReference type="InterPro" id="IPR001279">
    <property type="entry name" value="Metallo-B-lactamas"/>
</dbReference>
<dbReference type="GO" id="GO:0008270">
    <property type="term" value="F:zinc ion binding"/>
    <property type="evidence" value="ECO:0007669"/>
    <property type="project" value="InterPro"/>
</dbReference>
<dbReference type="Proteomes" id="UP000244896">
    <property type="component" value="Chromosome"/>
</dbReference>
<dbReference type="PIRSF" id="PIRSF038896">
    <property type="entry name" value="NAPE-PLD"/>
    <property type="match status" value="1"/>
</dbReference>
<dbReference type="InterPro" id="IPR036866">
    <property type="entry name" value="RibonucZ/Hydroxyglut_hydro"/>
</dbReference>
<dbReference type="EMBL" id="CP023004">
    <property type="protein sequence ID" value="AWI10453.1"/>
    <property type="molecule type" value="Genomic_DNA"/>
</dbReference>
<gene>
    <name evidence="2" type="ORF">CKA38_01965</name>
</gene>
<keyword evidence="3" id="KW-1185">Reference proteome</keyword>
<dbReference type="OrthoDB" id="9805728at2"/>
<keyword evidence="2" id="KW-0378">Hydrolase</keyword>
<evidence type="ECO:0000313" key="3">
    <source>
        <dbReference type="Proteomes" id="UP000244896"/>
    </source>
</evidence>
<accession>A0A2U8E6E5</accession>
<protein>
    <submittedName>
        <fullName evidence="2">MBL fold metallo-hydrolase</fullName>
    </submittedName>
</protein>
<evidence type="ECO:0000313" key="2">
    <source>
        <dbReference type="EMBL" id="AWI10453.1"/>
    </source>
</evidence>
<name>A0A2U8E6E5_9BACT</name>
<evidence type="ECO:0000259" key="1">
    <source>
        <dbReference type="Pfam" id="PF12706"/>
    </source>
</evidence>
<dbReference type="PANTHER" id="PTHR15032:SF4">
    <property type="entry name" value="N-ACYL-PHOSPHATIDYLETHANOLAMINE-HYDROLYZING PHOSPHOLIPASE D"/>
    <property type="match status" value="1"/>
</dbReference>
<dbReference type="GO" id="GO:0070290">
    <property type="term" value="F:N-acylphosphatidylethanolamine-specific phospholipase D activity"/>
    <property type="evidence" value="ECO:0007669"/>
    <property type="project" value="InterPro"/>
</dbReference>
<reference evidence="2 3" key="1">
    <citation type="journal article" date="2018" name="Syst. Appl. Microbiol.">
        <title>Ereboglobus luteus gen. nov. sp. nov. from cockroach guts, and new insights into the oxygen relationship of the genera Opitutus and Didymococcus (Verrucomicrobia: Opitutaceae).</title>
        <authorList>
            <person name="Tegtmeier D."/>
            <person name="Belitz A."/>
            <person name="Radek R."/>
            <person name="Heimerl T."/>
            <person name="Brune A."/>
        </authorList>
    </citation>
    <scope>NUCLEOTIDE SEQUENCE [LARGE SCALE GENOMIC DNA]</scope>
    <source>
        <strain evidence="2 3">Ho45</strain>
    </source>
</reference>
<dbReference type="InterPro" id="IPR024884">
    <property type="entry name" value="NAPE-PLD"/>
</dbReference>
<proteinExistence type="predicted"/>
<dbReference type="SUPFAM" id="SSF56281">
    <property type="entry name" value="Metallo-hydrolase/oxidoreductase"/>
    <property type="match status" value="1"/>
</dbReference>
<dbReference type="Pfam" id="PF12706">
    <property type="entry name" value="Lactamase_B_2"/>
    <property type="match status" value="1"/>
</dbReference>
<dbReference type="PANTHER" id="PTHR15032">
    <property type="entry name" value="N-ACYL-PHOSPHATIDYLETHANOLAMINE-HYDROLYZING PHOSPHOLIPASE D"/>
    <property type="match status" value="1"/>
</dbReference>
<dbReference type="Gene3D" id="3.60.15.10">
    <property type="entry name" value="Ribonuclease Z/Hydroxyacylglutathione hydrolase-like"/>
    <property type="match status" value="1"/>
</dbReference>
<dbReference type="AlphaFoldDB" id="A0A2U8E6E5"/>
<organism evidence="2 3">
    <name type="scientific">Ereboglobus luteus</name>
    <dbReference type="NCBI Taxonomy" id="1796921"/>
    <lineage>
        <taxon>Bacteria</taxon>
        <taxon>Pseudomonadati</taxon>
        <taxon>Verrucomicrobiota</taxon>
        <taxon>Opitutia</taxon>
        <taxon>Opitutales</taxon>
        <taxon>Opitutaceae</taxon>
        <taxon>Ereboglobus</taxon>
    </lineage>
</organism>